<dbReference type="PANTHER" id="PTHR47691:SF3">
    <property type="entry name" value="HTH-TYPE TRANSCRIPTIONAL REGULATOR RV0890C-RELATED"/>
    <property type="match status" value="1"/>
</dbReference>
<dbReference type="Proteomes" id="UP001501710">
    <property type="component" value="Unassembled WGS sequence"/>
</dbReference>
<feature type="region of interest" description="Disordered" evidence="1">
    <location>
        <begin position="606"/>
        <end position="631"/>
    </location>
</feature>
<gene>
    <name evidence="2" type="ORF">GCM10022254_63680</name>
</gene>
<name>A0ABP8CJI8_9ACTN</name>
<organism evidence="2 3">
    <name type="scientific">Actinomadura meridiana</name>
    <dbReference type="NCBI Taxonomy" id="559626"/>
    <lineage>
        <taxon>Bacteria</taxon>
        <taxon>Bacillati</taxon>
        <taxon>Actinomycetota</taxon>
        <taxon>Actinomycetes</taxon>
        <taxon>Streptosporangiales</taxon>
        <taxon>Thermomonosporaceae</taxon>
        <taxon>Actinomadura</taxon>
    </lineage>
</organism>
<sequence>MRAIDEWRGRHRPMCVVLSGLAGAGKTELAFRIARNLRERHQDIEAVLYVDLDDLRVQGAVSATDVLGELLRALDVAPEWLKGSLRERQRQYSVKTDGRRLVVLVDNARYGSEVVPLLPASESAVVIVTSQARLFDLEAGAAVEVAVEPLGDADAMELLQRITEDPRLAAEPDTSIELVRLCSGLPGAVHAAGHLLRKHRRRSLPRLLSELATDLQEKGLPVVEKVWDAAYRDLSADAALLYRLLADFPGPSFTDEAVTALLGRGRDAADDALEELENASLLDLRTGRMRLPDLLRAHARRRARRDGGSEEATDGRRRIVEWYLRQAQRADTLAAGKRMRLAEPRPPIPGAPDVQFAGKGQALRWLESERHVLNGCVREAYAYGLDETAWALCEPLWTHYLDFPHYEDVVDAFTTGLAAAQRTGDVAAVARMRCQLARPYWEQGRFDEAGRELEAARNAAAALGTSEPNSKIKASVVEFRGMLHGARGEWRAAAADFETSREMHQAIPNEYGVMLLTYRLGQALAELRENDRAAALLRQAHDKARALQRERMTARTGVALAGVMRRLGEADQAHALYVAALESARERDSTYDQARILRSLAAAAEEAGDPAQAEQHRQMADALRDRSGGFA</sequence>
<reference evidence="3" key="1">
    <citation type="journal article" date="2019" name="Int. J. Syst. Evol. Microbiol.">
        <title>The Global Catalogue of Microorganisms (GCM) 10K type strain sequencing project: providing services to taxonomists for standard genome sequencing and annotation.</title>
        <authorList>
            <consortium name="The Broad Institute Genomics Platform"/>
            <consortium name="The Broad Institute Genome Sequencing Center for Infectious Disease"/>
            <person name="Wu L."/>
            <person name="Ma J."/>
        </authorList>
    </citation>
    <scope>NUCLEOTIDE SEQUENCE [LARGE SCALE GENOMIC DNA]</scope>
    <source>
        <strain evidence="3">JCM 17440</strain>
    </source>
</reference>
<dbReference type="InterPro" id="IPR027417">
    <property type="entry name" value="P-loop_NTPase"/>
</dbReference>
<accession>A0ABP8CJI8</accession>
<dbReference type="InterPro" id="IPR011990">
    <property type="entry name" value="TPR-like_helical_dom_sf"/>
</dbReference>
<dbReference type="EMBL" id="BAABAS010000021">
    <property type="protein sequence ID" value="GAA4240117.1"/>
    <property type="molecule type" value="Genomic_DNA"/>
</dbReference>
<dbReference type="PANTHER" id="PTHR47691">
    <property type="entry name" value="REGULATOR-RELATED"/>
    <property type="match status" value="1"/>
</dbReference>
<feature type="compositionally biased region" description="Basic and acidic residues" evidence="1">
    <location>
        <begin position="614"/>
        <end position="631"/>
    </location>
</feature>
<proteinExistence type="predicted"/>
<protein>
    <submittedName>
        <fullName evidence="2">Tetratricopeptide repeat protein</fullName>
    </submittedName>
</protein>
<evidence type="ECO:0000313" key="2">
    <source>
        <dbReference type="EMBL" id="GAA4240117.1"/>
    </source>
</evidence>
<comment type="caution">
    <text evidence="2">The sequence shown here is derived from an EMBL/GenBank/DDBJ whole genome shotgun (WGS) entry which is preliminary data.</text>
</comment>
<evidence type="ECO:0000313" key="3">
    <source>
        <dbReference type="Proteomes" id="UP001501710"/>
    </source>
</evidence>
<dbReference type="SUPFAM" id="SSF48452">
    <property type="entry name" value="TPR-like"/>
    <property type="match status" value="1"/>
</dbReference>
<dbReference type="SUPFAM" id="SSF52540">
    <property type="entry name" value="P-loop containing nucleoside triphosphate hydrolases"/>
    <property type="match status" value="1"/>
</dbReference>
<evidence type="ECO:0000256" key="1">
    <source>
        <dbReference type="SAM" id="MobiDB-lite"/>
    </source>
</evidence>
<keyword evidence="3" id="KW-1185">Reference proteome</keyword>
<dbReference type="Gene3D" id="1.25.40.10">
    <property type="entry name" value="Tetratricopeptide repeat domain"/>
    <property type="match status" value="1"/>
</dbReference>
<dbReference type="Gene3D" id="3.40.50.300">
    <property type="entry name" value="P-loop containing nucleotide triphosphate hydrolases"/>
    <property type="match status" value="1"/>
</dbReference>